<dbReference type="CDD" id="cd03801">
    <property type="entry name" value="GT4_PimA-like"/>
    <property type="match status" value="1"/>
</dbReference>
<evidence type="ECO:0000313" key="4">
    <source>
        <dbReference type="Proteomes" id="UP000448867"/>
    </source>
</evidence>
<dbReference type="InterPro" id="IPR001296">
    <property type="entry name" value="Glyco_trans_1"/>
</dbReference>
<reference evidence="3 4" key="1">
    <citation type="submission" date="2019-11" db="EMBL/GenBank/DDBJ databases">
        <title>Bacillus lacus genome.</title>
        <authorList>
            <person name="Allen C.J."/>
            <person name="Newman J.D."/>
        </authorList>
    </citation>
    <scope>NUCLEOTIDE SEQUENCE [LARGE SCALE GENOMIC DNA]</scope>
    <source>
        <strain evidence="3 4">KCTC 33946</strain>
    </source>
</reference>
<dbReference type="SUPFAM" id="SSF49452">
    <property type="entry name" value="Starch-binding domain-like"/>
    <property type="match status" value="1"/>
</dbReference>
<evidence type="ECO:0000259" key="1">
    <source>
        <dbReference type="Pfam" id="PF00534"/>
    </source>
</evidence>
<feature type="domain" description="Glycosyl transferase family 1" evidence="1">
    <location>
        <begin position="207"/>
        <end position="370"/>
    </location>
</feature>
<dbReference type="AlphaFoldDB" id="A0A7X2J272"/>
<accession>A0A7X2J272</accession>
<feature type="domain" description="Glycosyltransferase subfamily 4-like N-terminal" evidence="2">
    <location>
        <begin position="15"/>
        <end position="199"/>
    </location>
</feature>
<dbReference type="PANTHER" id="PTHR45947:SF3">
    <property type="entry name" value="SULFOQUINOVOSYL TRANSFERASE SQD2"/>
    <property type="match status" value="1"/>
</dbReference>
<organism evidence="3 4">
    <name type="scientific">Metabacillus lacus</name>
    <dbReference type="NCBI Taxonomy" id="1983721"/>
    <lineage>
        <taxon>Bacteria</taxon>
        <taxon>Bacillati</taxon>
        <taxon>Bacillota</taxon>
        <taxon>Bacilli</taxon>
        <taxon>Bacillales</taxon>
        <taxon>Bacillaceae</taxon>
        <taxon>Metabacillus</taxon>
    </lineage>
</organism>
<keyword evidence="3" id="KW-0808">Transferase</keyword>
<dbReference type="InterPro" id="IPR013784">
    <property type="entry name" value="Carb-bd-like_fold"/>
</dbReference>
<dbReference type="InterPro" id="IPR050194">
    <property type="entry name" value="Glycosyltransferase_grp1"/>
</dbReference>
<dbReference type="Pfam" id="PF00534">
    <property type="entry name" value="Glycos_transf_1"/>
    <property type="match status" value="1"/>
</dbReference>
<dbReference type="Pfam" id="PF13439">
    <property type="entry name" value="Glyco_transf_4"/>
    <property type="match status" value="1"/>
</dbReference>
<protein>
    <submittedName>
        <fullName evidence="3">Glycosyltransferase</fullName>
    </submittedName>
</protein>
<dbReference type="Gene3D" id="3.40.50.2000">
    <property type="entry name" value="Glycogen Phosphorylase B"/>
    <property type="match status" value="2"/>
</dbReference>
<dbReference type="GO" id="GO:0016757">
    <property type="term" value="F:glycosyltransferase activity"/>
    <property type="evidence" value="ECO:0007669"/>
    <property type="project" value="InterPro"/>
</dbReference>
<dbReference type="InterPro" id="IPR028098">
    <property type="entry name" value="Glyco_trans_4-like_N"/>
</dbReference>
<dbReference type="RefSeq" id="WP_154309433.1">
    <property type="nucleotide sequence ID" value="NZ_WKKI01000054.1"/>
</dbReference>
<dbReference type="Gene3D" id="2.60.40.1120">
    <property type="entry name" value="Carboxypeptidase-like, regulatory domain"/>
    <property type="match status" value="1"/>
</dbReference>
<gene>
    <name evidence="3" type="ORF">GJU40_17745</name>
</gene>
<comment type="caution">
    <text evidence="3">The sequence shown here is derived from an EMBL/GenBank/DDBJ whole genome shotgun (WGS) entry which is preliminary data.</text>
</comment>
<evidence type="ECO:0000259" key="2">
    <source>
        <dbReference type="Pfam" id="PF13439"/>
    </source>
</evidence>
<dbReference type="EMBL" id="WKKI01000054">
    <property type="protein sequence ID" value="MRX73976.1"/>
    <property type="molecule type" value="Genomic_DNA"/>
</dbReference>
<dbReference type="Proteomes" id="UP000448867">
    <property type="component" value="Unassembled WGS sequence"/>
</dbReference>
<keyword evidence="4" id="KW-1185">Reference proteome</keyword>
<dbReference type="OrthoDB" id="9806653at2"/>
<dbReference type="Pfam" id="PF13620">
    <property type="entry name" value="CarboxypepD_reg"/>
    <property type="match status" value="1"/>
</dbReference>
<dbReference type="GO" id="GO:0030246">
    <property type="term" value="F:carbohydrate binding"/>
    <property type="evidence" value="ECO:0007669"/>
    <property type="project" value="InterPro"/>
</dbReference>
<dbReference type="SUPFAM" id="SSF53756">
    <property type="entry name" value="UDP-Glycosyltransferase/glycogen phosphorylase"/>
    <property type="match status" value="1"/>
</dbReference>
<sequence length="519" mass="57598">MKILLANYKSYPRFSGVASYMARLKGVLESKGHTVDILAHKPGMNEIYLGNSGIMKLPVRQSIEEKLRLNQECQLSDWMRWRELEAYTFEQASRKLNLQSYDCIHTQDIIAARALRRAKPAHVPLVATFHNCKTREWKASGEIQRKTEIEKCYIAAEEHYSAISADKLILPCKWLWQEFEKLGTQILQPAVIPYGIDLASFERKAQEVEKVPAKGDALVIACPARLVAIKGHEFLLQALKKLKKRGSSFICWFIGDGILMEDLKRKTAELDLQDEVLFLGGRSDVPGLLRSSDIVVLPSIHDTLPFTVMEGQLSGKPVVASAVGGITEMIQHGETGLLAEKGNSDSLAYSLGMLLSSEKLRKDLGARAEAWAKKEWSLNRMADRTIGVYQAALLQKRDAKNSKSESEVPDPAFLQKLLSSCRGRSEKAAVPAGFISGKVKNELRQPVKGASVHLIDHSNISLFTVTTDEHGEYVMKNLPLGKYSLTVYKSGCLPVSSSVNVDNAAGVNADFELQQDTVD</sequence>
<name>A0A7X2J272_9BACI</name>
<dbReference type="PANTHER" id="PTHR45947">
    <property type="entry name" value="SULFOQUINOVOSYL TRANSFERASE SQD2"/>
    <property type="match status" value="1"/>
</dbReference>
<proteinExistence type="predicted"/>
<evidence type="ECO:0000313" key="3">
    <source>
        <dbReference type="EMBL" id="MRX73976.1"/>
    </source>
</evidence>